<accession>A0ABP8Z3W8</accession>
<gene>
    <name evidence="2" type="ORF">GCM10023217_13780</name>
</gene>
<dbReference type="RefSeq" id="WP_345312905.1">
    <property type="nucleotide sequence ID" value="NZ_BAABIE010000005.1"/>
</dbReference>
<reference evidence="3" key="1">
    <citation type="journal article" date="2019" name="Int. J. Syst. Evol. Microbiol.">
        <title>The Global Catalogue of Microorganisms (GCM) 10K type strain sequencing project: providing services to taxonomists for standard genome sequencing and annotation.</title>
        <authorList>
            <consortium name="The Broad Institute Genomics Platform"/>
            <consortium name="The Broad Institute Genome Sequencing Center for Infectious Disease"/>
            <person name="Wu L."/>
            <person name="Ma J."/>
        </authorList>
    </citation>
    <scope>NUCLEOTIDE SEQUENCE [LARGE SCALE GENOMIC DNA]</scope>
    <source>
        <strain evidence="3">JCM 18077</strain>
    </source>
</reference>
<dbReference type="InterPro" id="IPR012338">
    <property type="entry name" value="Beta-lactam/transpept-like"/>
</dbReference>
<keyword evidence="3" id="KW-1185">Reference proteome</keyword>
<evidence type="ECO:0000313" key="2">
    <source>
        <dbReference type="EMBL" id="GAA4745768.1"/>
    </source>
</evidence>
<dbReference type="EMBL" id="BAABIE010000005">
    <property type="protein sequence ID" value="GAA4745768.1"/>
    <property type="molecule type" value="Genomic_DNA"/>
</dbReference>
<evidence type="ECO:0008006" key="4">
    <source>
        <dbReference type="Google" id="ProtNLM"/>
    </source>
</evidence>
<dbReference type="SUPFAM" id="SSF56601">
    <property type="entry name" value="beta-lactamase/transpeptidase-like"/>
    <property type="match status" value="1"/>
</dbReference>
<dbReference type="PROSITE" id="PS51257">
    <property type="entry name" value="PROKAR_LIPOPROTEIN"/>
    <property type="match status" value="1"/>
</dbReference>
<sequence length="291" mass="30156">MQITRTARRTRTTAALLSLSTMAALTGCAETAGVPQPTPAVSTGVSVTPAGPTTTAAAELAASFDKADFGPGVGMVLAPVGSSEVAVFGDQKARVAWSTMKVPVALAAQRNGAKQSLINRSIIDSDNDANLALRESLGTPEQASDKITAVLRDGGDTTTELVEIVEPDETFGLTVWPLTASAVFTAHLPCLPDAGQIVTDMGEVAGNQQWGLKSMTAKHITTAVKGGWGPAAEGGVEVRQIGLITWRDGRQLAVSMSSYQPGAEMGVGTANLNRMATWLGRNLKKLPRGAC</sequence>
<dbReference type="Gene3D" id="3.40.710.10">
    <property type="entry name" value="DD-peptidase/beta-lactamase superfamily"/>
    <property type="match status" value="1"/>
</dbReference>
<proteinExistence type="predicted"/>
<evidence type="ECO:0000313" key="3">
    <source>
        <dbReference type="Proteomes" id="UP001500822"/>
    </source>
</evidence>
<name>A0ABP8Z3W8_9ACTN</name>
<protein>
    <recommendedName>
        <fullName evidence="4">Serine hydrolase</fullName>
    </recommendedName>
</protein>
<feature type="chain" id="PRO_5045866925" description="Serine hydrolase" evidence="1">
    <location>
        <begin position="24"/>
        <end position="291"/>
    </location>
</feature>
<dbReference type="Proteomes" id="UP001500822">
    <property type="component" value="Unassembled WGS sequence"/>
</dbReference>
<keyword evidence="1" id="KW-0732">Signal</keyword>
<comment type="caution">
    <text evidence="2">The sequence shown here is derived from an EMBL/GenBank/DDBJ whole genome shotgun (WGS) entry which is preliminary data.</text>
</comment>
<feature type="signal peptide" evidence="1">
    <location>
        <begin position="1"/>
        <end position="23"/>
    </location>
</feature>
<evidence type="ECO:0000256" key="1">
    <source>
        <dbReference type="SAM" id="SignalP"/>
    </source>
</evidence>
<organism evidence="2 3">
    <name type="scientific">Gordonia alkaliphila</name>
    <dbReference type="NCBI Taxonomy" id="1053547"/>
    <lineage>
        <taxon>Bacteria</taxon>
        <taxon>Bacillati</taxon>
        <taxon>Actinomycetota</taxon>
        <taxon>Actinomycetes</taxon>
        <taxon>Mycobacteriales</taxon>
        <taxon>Gordoniaceae</taxon>
        <taxon>Gordonia</taxon>
    </lineage>
</organism>